<gene>
    <name evidence="8" type="ORF">N482_24330</name>
</gene>
<evidence type="ECO:0000256" key="5">
    <source>
        <dbReference type="ARBA" id="ARBA00023008"/>
    </source>
</evidence>
<dbReference type="Proteomes" id="UP000076587">
    <property type="component" value="Unassembled WGS sequence"/>
</dbReference>
<evidence type="ECO:0000259" key="6">
    <source>
        <dbReference type="PROSITE" id="PS00497"/>
    </source>
</evidence>
<dbReference type="PATRIC" id="fig|1365253.3.peg.907"/>
<dbReference type="RefSeq" id="WP_063375867.1">
    <property type="nucleotide sequence ID" value="NZ_AUXT01000053.1"/>
</dbReference>
<dbReference type="Pfam" id="PF12142">
    <property type="entry name" value="PPO1_DWL"/>
    <property type="match status" value="1"/>
</dbReference>
<organism evidence="8 9">
    <name type="scientific">Pseudoalteromonas luteoviolacea NCIMB 1942</name>
    <dbReference type="NCBI Taxonomy" id="1365253"/>
    <lineage>
        <taxon>Bacteria</taxon>
        <taxon>Pseudomonadati</taxon>
        <taxon>Pseudomonadota</taxon>
        <taxon>Gammaproteobacteria</taxon>
        <taxon>Alteromonadales</taxon>
        <taxon>Pseudoalteromonadaceae</taxon>
        <taxon>Pseudoalteromonas</taxon>
    </lineage>
</organism>
<dbReference type="Pfam" id="PF25271">
    <property type="entry name" value="DUF7868"/>
    <property type="match status" value="1"/>
</dbReference>
<dbReference type="InterPro" id="IPR050316">
    <property type="entry name" value="Tyrosinase/Hemocyanin"/>
</dbReference>
<keyword evidence="4" id="KW-0560">Oxidoreductase</keyword>
<dbReference type="PANTHER" id="PTHR11474:SF76">
    <property type="entry name" value="SHKT DOMAIN-CONTAINING PROTEIN"/>
    <property type="match status" value="1"/>
</dbReference>
<reference evidence="8 9" key="1">
    <citation type="submission" date="2013-07" db="EMBL/GenBank/DDBJ databases">
        <title>Comparative Genomic and Metabolomic Analysis of Twelve Strains of Pseudoalteromonas luteoviolacea.</title>
        <authorList>
            <person name="Vynne N.G."/>
            <person name="Mansson M."/>
            <person name="Gram L."/>
        </authorList>
    </citation>
    <scope>NUCLEOTIDE SEQUENCE [LARGE SCALE GENOMIC DNA]</scope>
    <source>
        <strain evidence="8 9">NCIMB 1942</strain>
    </source>
</reference>
<evidence type="ECO:0000256" key="2">
    <source>
        <dbReference type="ARBA" id="ARBA00009928"/>
    </source>
</evidence>
<evidence type="ECO:0000313" key="9">
    <source>
        <dbReference type="Proteomes" id="UP000076587"/>
    </source>
</evidence>
<dbReference type="GO" id="GO:0004097">
    <property type="term" value="F:catechol oxidase activity"/>
    <property type="evidence" value="ECO:0007669"/>
    <property type="project" value="InterPro"/>
</dbReference>
<keyword evidence="5" id="KW-0186">Copper</keyword>
<evidence type="ECO:0000313" key="8">
    <source>
        <dbReference type="EMBL" id="KZN55264.1"/>
    </source>
</evidence>
<evidence type="ECO:0000256" key="4">
    <source>
        <dbReference type="ARBA" id="ARBA00023002"/>
    </source>
</evidence>
<dbReference type="SUPFAM" id="SSF48056">
    <property type="entry name" value="Di-copper centre-containing domain"/>
    <property type="match status" value="1"/>
</dbReference>
<comment type="caution">
    <text evidence="8">The sequence shown here is derived from an EMBL/GenBank/DDBJ whole genome shotgun (WGS) entry which is preliminary data.</text>
</comment>
<dbReference type="InterPro" id="IPR057190">
    <property type="entry name" value="DUF7868"/>
</dbReference>
<feature type="domain" description="Tyrosinase copper-binding" evidence="6">
    <location>
        <begin position="103"/>
        <end position="120"/>
    </location>
</feature>
<dbReference type="EMBL" id="AUXT01000053">
    <property type="protein sequence ID" value="KZN55264.1"/>
    <property type="molecule type" value="Genomic_DNA"/>
</dbReference>
<dbReference type="InterPro" id="IPR002227">
    <property type="entry name" value="Tyrosinase_Cu-bd"/>
</dbReference>
<protein>
    <recommendedName>
        <fullName evidence="6 7">Tyrosinase copper-binding domain-containing protein</fullName>
    </recommendedName>
</protein>
<dbReference type="PROSITE" id="PS00497">
    <property type="entry name" value="TYROSINASE_1"/>
    <property type="match status" value="1"/>
</dbReference>
<dbReference type="Gene3D" id="1.10.1280.10">
    <property type="entry name" value="Di-copper center containing domain from catechol oxidase"/>
    <property type="match status" value="1"/>
</dbReference>
<dbReference type="InterPro" id="IPR008922">
    <property type="entry name" value="Di-copper_centre_dom_sf"/>
</dbReference>
<dbReference type="InterPro" id="IPR022739">
    <property type="entry name" value="Polyphenol_oxidase_cen"/>
</dbReference>
<proteinExistence type="inferred from homology"/>
<evidence type="ECO:0000256" key="3">
    <source>
        <dbReference type="ARBA" id="ARBA00022723"/>
    </source>
</evidence>
<dbReference type="AlphaFoldDB" id="A0A167GGE3"/>
<dbReference type="Pfam" id="PF00264">
    <property type="entry name" value="Tyrosinase"/>
    <property type="match status" value="1"/>
</dbReference>
<dbReference type="OrthoDB" id="2874181at2"/>
<sequence length="499" mass="56019">MRIRKNVNEIKDGTLLWYSKAVEEMKKRDISDPTSWWYQAAIHGIGLQTFKENPLGPDVYKWSEESIWTKATGLPPNTELKKELIELLITENTNQYFWQQCQHGSWFFLPWHRMYLYFFERIVRKTIVDLNGPEDWALPYWNYSDVDNPKLSPEQQDRALHIPPEFGFTNSMAGSSHPNPDFPGLWMEERLSYKLNPKDASSTSSMQSKNFVVNNGVGFGGVKFTFSHSPGTFGLLENVPHNKVHVDIGGAMGDPDTAALDPIFWLHHANIDRLWQSWIARGNSNPKSHAWLNQVFDFHDELGNHVKISTADVLNTENLDYTYTDNFAGIKQTENALKETNSQGINMFDIIGATTKPLTIGSKSVSTSLNFIPQKNSTVILGSVGKEDGQSPTAIHILLENITGTGNIAPVNVFIRLPDNIERHFVGSVGLFGLAQSSSVSARNTGVGINVQLDATEIVHQLRAHPKWKLEDIHIEVEPSRELGAANATIGRISIKAEV</sequence>
<accession>A0A167GGE3</accession>
<keyword evidence="3" id="KW-0479">Metal-binding</keyword>
<evidence type="ECO:0000259" key="7">
    <source>
        <dbReference type="PROSITE" id="PS00498"/>
    </source>
</evidence>
<comment type="similarity">
    <text evidence="2">Belongs to the tyrosinase family.</text>
</comment>
<dbReference type="PANTHER" id="PTHR11474">
    <property type="entry name" value="TYROSINASE FAMILY MEMBER"/>
    <property type="match status" value="1"/>
</dbReference>
<dbReference type="GO" id="GO:0046872">
    <property type="term" value="F:metal ion binding"/>
    <property type="evidence" value="ECO:0007669"/>
    <property type="project" value="UniProtKB-KW"/>
</dbReference>
<name>A0A167GGE3_9GAMM</name>
<evidence type="ECO:0000256" key="1">
    <source>
        <dbReference type="ARBA" id="ARBA00001973"/>
    </source>
</evidence>
<comment type="cofactor">
    <cofactor evidence="1">
        <name>Cu(2+)</name>
        <dbReference type="ChEBI" id="CHEBI:29036"/>
    </cofactor>
</comment>
<feature type="domain" description="Tyrosinase copper-binding" evidence="7">
    <location>
        <begin position="261"/>
        <end position="272"/>
    </location>
</feature>
<dbReference type="PRINTS" id="PR00092">
    <property type="entry name" value="TYROSINASE"/>
</dbReference>
<dbReference type="PROSITE" id="PS00498">
    <property type="entry name" value="TYROSINASE_2"/>
    <property type="match status" value="1"/>
</dbReference>